<comment type="caution">
    <text evidence="5">The sequence shown here is derived from an EMBL/GenBank/DDBJ whole genome shotgun (WGS) entry which is preliminary data.</text>
</comment>
<dbReference type="InterPro" id="IPR036291">
    <property type="entry name" value="NAD(P)-bd_dom_sf"/>
</dbReference>
<dbReference type="InterPro" id="IPR036885">
    <property type="entry name" value="SWIB_MDM2_dom_sf"/>
</dbReference>
<dbReference type="GO" id="GO:0030267">
    <property type="term" value="F:glyoxylate reductase (NADPH) activity"/>
    <property type="evidence" value="ECO:0007669"/>
    <property type="project" value="TreeGrafter"/>
</dbReference>
<dbReference type="InterPro" id="IPR006140">
    <property type="entry name" value="D-isomer_DH_NAD-bd"/>
</dbReference>
<evidence type="ECO:0000313" key="5">
    <source>
        <dbReference type="EMBL" id="GJJ08475.1"/>
    </source>
</evidence>
<dbReference type="InterPro" id="IPR003121">
    <property type="entry name" value="SWIB_MDM2_domain"/>
</dbReference>
<feature type="compositionally biased region" description="Basic residues" evidence="3">
    <location>
        <begin position="182"/>
        <end position="194"/>
    </location>
</feature>
<keyword evidence="6" id="KW-1185">Reference proteome</keyword>
<dbReference type="PROSITE" id="PS51925">
    <property type="entry name" value="SWIB_MDM2"/>
    <property type="match status" value="1"/>
</dbReference>
<dbReference type="PANTHER" id="PTHR10996:SF257">
    <property type="entry name" value="GLYOXYLATE REDUCTASE 1"/>
    <property type="match status" value="1"/>
</dbReference>
<keyword evidence="2" id="KW-0560">Oxidoreductase</keyword>
<dbReference type="InterPro" id="IPR050223">
    <property type="entry name" value="D-isomer_2-hydroxyacid_DH"/>
</dbReference>
<feature type="compositionally biased region" description="Polar residues" evidence="3">
    <location>
        <begin position="71"/>
        <end position="87"/>
    </location>
</feature>
<dbReference type="Gene3D" id="3.40.50.720">
    <property type="entry name" value="NAD(P)-binding Rossmann-like Domain"/>
    <property type="match status" value="2"/>
</dbReference>
<dbReference type="InterPro" id="IPR029753">
    <property type="entry name" value="D-isomer_DH_CS"/>
</dbReference>
<dbReference type="CDD" id="cd12168">
    <property type="entry name" value="Mand_dh_like"/>
    <property type="match status" value="1"/>
</dbReference>
<gene>
    <name evidence="5" type="ORF">Clacol_002693</name>
</gene>
<feature type="domain" description="DM2" evidence="4">
    <location>
        <begin position="203"/>
        <end position="280"/>
    </location>
</feature>
<dbReference type="PANTHER" id="PTHR10996">
    <property type="entry name" value="2-HYDROXYACID DEHYDROGENASE-RELATED"/>
    <property type="match status" value="1"/>
</dbReference>
<evidence type="ECO:0000313" key="6">
    <source>
        <dbReference type="Proteomes" id="UP001050691"/>
    </source>
</evidence>
<feature type="compositionally biased region" description="Polar residues" evidence="3">
    <location>
        <begin position="131"/>
        <end position="157"/>
    </location>
</feature>
<dbReference type="Gene3D" id="1.10.245.10">
    <property type="entry name" value="SWIB/MDM2 domain"/>
    <property type="match status" value="1"/>
</dbReference>
<protein>
    <recommendedName>
        <fullName evidence="4">DM2 domain-containing protein</fullName>
    </recommendedName>
</protein>
<evidence type="ECO:0000256" key="3">
    <source>
        <dbReference type="SAM" id="MobiDB-lite"/>
    </source>
</evidence>
<proteinExistence type="inferred from homology"/>
<evidence type="ECO:0000259" key="4">
    <source>
        <dbReference type="PROSITE" id="PS51925"/>
    </source>
</evidence>
<dbReference type="GO" id="GO:0016618">
    <property type="term" value="F:hydroxypyruvate reductase [NAD(P)H] activity"/>
    <property type="evidence" value="ECO:0007669"/>
    <property type="project" value="TreeGrafter"/>
</dbReference>
<reference evidence="5" key="1">
    <citation type="submission" date="2021-10" db="EMBL/GenBank/DDBJ databases">
        <title>De novo Genome Assembly of Clathrus columnatus (Basidiomycota, Fungi) Using Illumina and Nanopore Sequence Data.</title>
        <authorList>
            <person name="Ogiso-Tanaka E."/>
            <person name="Itagaki H."/>
            <person name="Hosoya T."/>
            <person name="Hosaka K."/>
        </authorList>
    </citation>
    <scope>NUCLEOTIDE SEQUENCE</scope>
    <source>
        <strain evidence="5">MO-923</strain>
    </source>
</reference>
<organism evidence="5 6">
    <name type="scientific">Clathrus columnatus</name>
    <dbReference type="NCBI Taxonomy" id="1419009"/>
    <lineage>
        <taxon>Eukaryota</taxon>
        <taxon>Fungi</taxon>
        <taxon>Dikarya</taxon>
        <taxon>Basidiomycota</taxon>
        <taxon>Agaricomycotina</taxon>
        <taxon>Agaricomycetes</taxon>
        <taxon>Phallomycetidae</taxon>
        <taxon>Phallales</taxon>
        <taxon>Clathraceae</taxon>
        <taxon>Clathrus</taxon>
    </lineage>
</organism>
<dbReference type="InterPro" id="IPR019835">
    <property type="entry name" value="SWIB_domain"/>
</dbReference>
<dbReference type="GO" id="GO:0051287">
    <property type="term" value="F:NAD binding"/>
    <property type="evidence" value="ECO:0007669"/>
    <property type="project" value="InterPro"/>
</dbReference>
<feature type="compositionally biased region" description="Basic and acidic residues" evidence="3">
    <location>
        <begin position="99"/>
        <end position="110"/>
    </location>
</feature>
<dbReference type="PROSITE" id="PS00671">
    <property type="entry name" value="D_2_HYDROXYACID_DH_3"/>
    <property type="match status" value="1"/>
</dbReference>
<sequence length="618" mass="68856">MSFNGLESTIHMILTAPDTDLSTISAKRVRKLIPELRPDITPDFVKSNKEKINELIGKIYESLIAADNDTPGDSNSEHGTPLLTVTTSKRKREHASEEDEKKDLDYDSKSFTKSRKTNNRSGLTDEEYARQLSSELNQRPSRTGRNNGSVEKGPSSSKAKKSRSEIVDSDDGNDKEDISTNSKKRKASKPRKKSSSSGEAKGGFAKEFTLSEPLSAVVGVNQLSRPQVVKRLWAYIKDRQLQNPENKKEILCDDYLRNLFNVDKINMFTMNKILSNDKQDIAGDIVWAHEEVKGLLGNIANVVRVTSQTREDFFAQCRQGGTFADAVGIYRHNSSADRIGIFDEQLINELPTTVKWIAHNGAGYDQIDVEATKKRVGNKEIQGIRVSNTPGAVDDGTATTALFLLIATVRQFTRAELSARAGIWKRNLVPAHDPSALTLSILGLGGIGSRLAHMARALPMKRILYHNRKPVRDAPEWLEYYSKERLTEMLKETDVLSIHIPLRKDTEGLVNEAMIRNLKRGAIIINTARGKVIDEAALIKALEDGHLSAAGLDVYPNEPEINPRLLDFPQVTILPHMGTETEESQRSMEVRALNNLKDYLENGTGKDIIPEHILTAKL</sequence>
<dbReference type="SUPFAM" id="SSF52283">
    <property type="entry name" value="Formate/glycerate dehydrogenase catalytic domain-like"/>
    <property type="match status" value="1"/>
</dbReference>
<dbReference type="Pfam" id="PF02826">
    <property type="entry name" value="2-Hacid_dh_C"/>
    <property type="match status" value="1"/>
</dbReference>
<feature type="region of interest" description="Disordered" evidence="3">
    <location>
        <begin position="69"/>
        <end position="201"/>
    </location>
</feature>
<dbReference type="GO" id="GO:0005829">
    <property type="term" value="C:cytosol"/>
    <property type="evidence" value="ECO:0007669"/>
    <property type="project" value="TreeGrafter"/>
</dbReference>
<dbReference type="InterPro" id="IPR006139">
    <property type="entry name" value="D-isomer_2_OHA_DH_cat_dom"/>
</dbReference>
<dbReference type="SMART" id="SM00151">
    <property type="entry name" value="SWIB"/>
    <property type="match status" value="1"/>
</dbReference>
<evidence type="ECO:0000256" key="1">
    <source>
        <dbReference type="ARBA" id="ARBA00005854"/>
    </source>
</evidence>
<name>A0AAV5A2K3_9AGAM</name>
<dbReference type="Proteomes" id="UP001050691">
    <property type="component" value="Unassembled WGS sequence"/>
</dbReference>
<dbReference type="EMBL" id="BPWL01000003">
    <property type="protein sequence ID" value="GJJ08475.1"/>
    <property type="molecule type" value="Genomic_DNA"/>
</dbReference>
<evidence type="ECO:0000256" key="2">
    <source>
        <dbReference type="ARBA" id="ARBA00023002"/>
    </source>
</evidence>
<dbReference type="AlphaFoldDB" id="A0AAV5A2K3"/>
<accession>A0AAV5A2K3</accession>
<dbReference type="Pfam" id="PF02201">
    <property type="entry name" value="SWIB"/>
    <property type="match status" value="1"/>
</dbReference>
<comment type="similarity">
    <text evidence="1">Belongs to the D-isomer specific 2-hydroxyacid dehydrogenase family.</text>
</comment>
<dbReference type="SUPFAM" id="SSF51735">
    <property type="entry name" value="NAD(P)-binding Rossmann-fold domains"/>
    <property type="match status" value="1"/>
</dbReference>
<dbReference type="CDD" id="cd10567">
    <property type="entry name" value="SWIB-MDM2_like"/>
    <property type="match status" value="1"/>
</dbReference>
<dbReference type="Pfam" id="PF00389">
    <property type="entry name" value="2-Hacid_dh"/>
    <property type="match status" value="1"/>
</dbReference>
<dbReference type="SUPFAM" id="SSF47592">
    <property type="entry name" value="SWIB/MDM2 domain"/>
    <property type="match status" value="1"/>
</dbReference>